<dbReference type="PANTHER" id="PTHR48111">
    <property type="entry name" value="REGULATOR OF RPOS"/>
    <property type="match status" value="1"/>
</dbReference>
<evidence type="ECO:0000256" key="6">
    <source>
        <dbReference type="PROSITE-ProRule" id="PRU01091"/>
    </source>
</evidence>
<reference evidence="9 10" key="1">
    <citation type="submission" date="2015-09" db="EMBL/GenBank/DDBJ databases">
        <title>Sorangium comparison.</title>
        <authorList>
            <person name="Zaburannyi N."/>
            <person name="Bunk B."/>
            <person name="Overmann J."/>
            <person name="Mueller R."/>
        </authorList>
    </citation>
    <scope>NUCLEOTIDE SEQUENCE [LARGE SCALE GENOMIC DNA]</scope>
    <source>
        <strain evidence="9 10">So ce26</strain>
    </source>
</reference>
<dbReference type="InterPro" id="IPR016032">
    <property type="entry name" value="Sig_transdc_resp-reg_C-effctor"/>
</dbReference>
<evidence type="ECO:0000256" key="2">
    <source>
        <dbReference type="ARBA" id="ARBA00023012"/>
    </source>
</evidence>
<feature type="region of interest" description="Disordered" evidence="7">
    <location>
        <begin position="203"/>
        <end position="299"/>
    </location>
</feature>
<keyword evidence="5" id="KW-0804">Transcription</keyword>
<dbReference type="GO" id="GO:0000976">
    <property type="term" value="F:transcription cis-regulatory region binding"/>
    <property type="evidence" value="ECO:0007669"/>
    <property type="project" value="TreeGrafter"/>
</dbReference>
<name>A0A2L0F3P2_SORCE</name>
<evidence type="ECO:0000256" key="3">
    <source>
        <dbReference type="ARBA" id="ARBA00023015"/>
    </source>
</evidence>
<gene>
    <name evidence="9" type="ORF">SOCE26_076850</name>
</gene>
<keyword evidence="4 6" id="KW-0238">DNA-binding</keyword>
<protein>
    <recommendedName>
        <fullName evidence="8">OmpR/PhoB-type domain-containing protein</fullName>
    </recommendedName>
</protein>
<dbReference type="InterPro" id="IPR036388">
    <property type="entry name" value="WH-like_DNA-bd_sf"/>
</dbReference>
<feature type="DNA-binding region" description="OmpR/PhoB-type" evidence="6">
    <location>
        <begin position="108"/>
        <end position="203"/>
    </location>
</feature>
<dbReference type="GO" id="GO:0005829">
    <property type="term" value="C:cytosol"/>
    <property type="evidence" value="ECO:0007669"/>
    <property type="project" value="TreeGrafter"/>
</dbReference>
<evidence type="ECO:0000256" key="4">
    <source>
        <dbReference type="ARBA" id="ARBA00023125"/>
    </source>
</evidence>
<dbReference type="CDD" id="cd00383">
    <property type="entry name" value="trans_reg_C"/>
    <property type="match status" value="1"/>
</dbReference>
<evidence type="ECO:0000256" key="1">
    <source>
        <dbReference type="ARBA" id="ARBA00022553"/>
    </source>
</evidence>
<feature type="compositionally biased region" description="Gly residues" evidence="7">
    <location>
        <begin position="207"/>
        <end position="216"/>
    </location>
</feature>
<accession>A0A2L0F3P2</accession>
<sequence length="299" mass="32717">MRSLGADVRTLDLWDDPPRLFHDDESKARAIVVEALDRPDLAAAALRALRREPRLEEVGALVAVSVAQIARIEPSSGFDDFLLVPYVPAELYARVRLVEWRRSEFATEERVKVGAIVIDRAAHDVSVGGMHVPLTAKEFALLSYVCERRGKVVSRTELLRRVWGSQYEGGARTVDIHVRRLRAKLGAALPLVTLRGAGYRLESPLPGAGGPEGGDAGRPPQRGGAGGAAERDERPVDERSVDEDDEDDGEDDGDDEESDEDDDDGDEESESAREEDGDRPSGSTARDATSTGRERRIVR</sequence>
<dbReference type="GO" id="GO:0032993">
    <property type="term" value="C:protein-DNA complex"/>
    <property type="evidence" value="ECO:0007669"/>
    <property type="project" value="TreeGrafter"/>
</dbReference>
<organism evidence="9 10">
    <name type="scientific">Sorangium cellulosum</name>
    <name type="common">Polyangium cellulosum</name>
    <dbReference type="NCBI Taxonomy" id="56"/>
    <lineage>
        <taxon>Bacteria</taxon>
        <taxon>Pseudomonadati</taxon>
        <taxon>Myxococcota</taxon>
        <taxon>Polyangia</taxon>
        <taxon>Polyangiales</taxon>
        <taxon>Polyangiaceae</taxon>
        <taxon>Sorangium</taxon>
    </lineage>
</organism>
<feature type="compositionally biased region" description="Basic and acidic residues" evidence="7">
    <location>
        <begin position="270"/>
        <end position="279"/>
    </location>
</feature>
<dbReference type="EMBL" id="CP012673">
    <property type="protein sequence ID" value="AUX46180.1"/>
    <property type="molecule type" value="Genomic_DNA"/>
</dbReference>
<dbReference type="Proteomes" id="UP000238348">
    <property type="component" value="Chromosome"/>
</dbReference>
<proteinExistence type="predicted"/>
<dbReference type="Gene3D" id="1.10.10.10">
    <property type="entry name" value="Winged helix-like DNA-binding domain superfamily/Winged helix DNA-binding domain"/>
    <property type="match status" value="1"/>
</dbReference>
<evidence type="ECO:0000259" key="8">
    <source>
        <dbReference type="PROSITE" id="PS51755"/>
    </source>
</evidence>
<dbReference type="SUPFAM" id="SSF46894">
    <property type="entry name" value="C-terminal effector domain of the bipartite response regulators"/>
    <property type="match status" value="1"/>
</dbReference>
<dbReference type="PROSITE" id="PS51755">
    <property type="entry name" value="OMPR_PHOB"/>
    <property type="match status" value="1"/>
</dbReference>
<dbReference type="SMART" id="SM00862">
    <property type="entry name" value="Trans_reg_C"/>
    <property type="match status" value="1"/>
</dbReference>
<dbReference type="Pfam" id="PF00486">
    <property type="entry name" value="Trans_reg_C"/>
    <property type="match status" value="1"/>
</dbReference>
<keyword evidence="2" id="KW-0902">Two-component regulatory system</keyword>
<feature type="compositionally biased region" description="Polar residues" evidence="7">
    <location>
        <begin position="281"/>
        <end position="291"/>
    </location>
</feature>
<dbReference type="InterPro" id="IPR001867">
    <property type="entry name" value="OmpR/PhoB-type_DNA-bd"/>
</dbReference>
<dbReference type="PANTHER" id="PTHR48111:SF1">
    <property type="entry name" value="TWO-COMPONENT RESPONSE REGULATOR ORR33"/>
    <property type="match status" value="1"/>
</dbReference>
<dbReference type="GO" id="GO:0006355">
    <property type="term" value="P:regulation of DNA-templated transcription"/>
    <property type="evidence" value="ECO:0007669"/>
    <property type="project" value="InterPro"/>
</dbReference>
<evidence type="ECO:0000256" key="7">
    <source>
        <dbReference type="SAM" id="MobiDB-lite"/>
    </source>
</evidence>
<dbReference type="AlphaFoldDB" id="A0A2L0F3P2"/>
<keyword evidence="1" id="KW-0597">Phosphoprotein</keyword>
<evidence type="ECO:0000256" key="5">
    <source>
        <dbReference type="ARBA" id="ARBA00023163"/>
    </source>
</evidence>
<dbReference type="InterPro" id="IPR039420">
    <property type="entry name" value="WalR-like"/>
</dbReference>
<keyword evidence="3" id="KW-0805">Transcription regulation</keyword>
<feature type="compositionally biased region" description="Basic and acidic residues" evidence="7">
    <location>
        <begin position="229"/>
        <end position="239"/>
    </location>
</feature>
<feature type="compositionally biased region" description="Acidic residues" evidence="7">
    <location>
        <begin position="240"/>
        <end position="269"/>
    </location>
</feature>
<feature type="domain" description="OmpR/PhoB-type" evidence="8">
    <location>
        <begin position="108"/>
        <end position="203"/>
    </location>
</feature>
<dbReference type="GO" id="GO:0000156">
    <property type="term" value="F:phosphorelay response regulator activity"/>
    <property type="evidence" value="ECO:0007669"/>
    <property type="project" value="TreeGrafter"/>
</dbReference>
<evidence type="ECO:0000313" key="9">
    <source>
        <dbReference type="EMBL" id="AUX46180.1"/>
    </source>
</evidence>
<evidence type="ECO:0000313" key="10">
    <source>
        <dbReference type="Proteomes" id="UP000238348"/>
    </source>
</evidence>